<organism evidence="5 6">
    <name type="scientific">Plasmodium fragile</name>
    <dbReference type="NCBI Taxonomy" id="5857"/>
    <lineage>
        <taxon>Eukaryota</taxon>
        <taxon>Sar</taxon>
        <taxon>Alveolata</taxon>
        <taxon>Apicomplexa</taxon>
        <taxon>Aconoidasida</taxon>
        <taxon>Haemosporida</taxon>
        <taxon>Plasmodiidae</taxon>
        <taxon>Plasmodium</taxon>
        <taxon>Plasmodium (Plasmodium)</taxon>
    </lineage>
</organism>
<feature type="coiled-coil region" evidence="3">
    <location>
        <begin position="475"/>
        <end position="502"/>
    </location>
</feature>
<feature type="region of interest" description="Disordered" evidence="4">
    <location>
        <begin position="503"/>
        <end position="539"/>
    </location>
</feature>
<dbReference type="GeneID" id="24270665"/>
<dbReference type="PANTHER" id="PTHR46093">
    <property type="entry name" value="ACYL-COA-BINDING DOMAIN-CONTAINING PROTEIN 5"/>
    <property type="match status" value="1"/>
</dbReference>
<dbReference type="InterPro" id="IPR015915">
    <property type="entry name" value="Kelch-typ_b-propeller"/>
</dbReference>
<evidence type="ECO:0000256" key="2">
    <source>
        <dbReference type="ARBA" id="ARBA00022737"/>
    </source>
</evidence>
<keyword evidence="1" id="KW-0880">Kelch repeat</keyword>
<dbReference type="EMBL" id="KQ001760">
    <property type="protein sequence ID" value="KJP85024.1"/>
    <property type="molecule type" value="Genomic_DNA"/>
</dbReference>
<dbReference type="SUPFAM" id="SSF50965">
    <property type="entry name" value="Galactose oxidase, central domain"/>
    <property type="match status" value="2"/>
</dbReference>
<proteinExistence type="predicted"/>
<dbReference type="OrthoDB" id="10250130at2759"/>
<protein>
    <recommendedName>
        <fullName evidence="7">Kelch domain-containing protein</fullName>
    </recommendedName>
</protein>
<feature type="compositionally biased region" description="Low complexity" evidence="4">
    <location>
        <begin position="521"/>
        <end position="532"/>
    </location>
</feature>
<sequence length="539" mass="61837">MTSSNKFLNVKKEDSYLAKLTHDTIILADNLIKIITKPFTYGGSSALEEYADAGNVEAISFCSEVLPFYWKSEIIHMGDIFSVRYGHSCIFYKNSIYVYGGQGLSESFSSKLLKFNMETQIFSFVEERTPPQSRYYATLNLIYSSALKEQCLFLFGGKQGQYITNDTYMFNLSNNTWEHIKVQFCPPPVFGHVSFKYKNIIFIHGGNMGNLNVNNDMWCYFEEEKKWVKIMSKDEYYKKVVYKPSARFFHSCSLCISNQGNDVRAFIFGGMNANNKCAQDIFWCYSLTNGMWTPIKNSLGKIPVGRFGHSSTVLNDTWFLLCGGYNSSWYSKSDLLDIHAYDINLNTWSILNVYGTHLVTHHFYGKIVQVDASGYFLIFGGMNNNEKSNKIYNFKPILPSPYFKRLRDKVDEMERKVLHLEQNPLQLLNPSYGRDINEIKGTLSEISFILVRYIQLANDINEKIKISNELSISNYSQLAAKFEQYNKQYDSLVNRIDQLDSTLPDSDLDVRGDNENNLRKSSSSFTLSSEPSGEPTNAL</sequence>
<feature type="compositionally biased region" description="Basic and acidic residues" evidence="4">
    <location>
        <begin position="508"/>
        <end position="518"/>
    </location>
</feature>
<dbReference type="RefSeq" id="XP_012338376.1">
    <property type="nucleotide sequence ID" value="XM_012482953.1"/>
</dbReference>
<dbReference type="Gene3D" id="2.120.10.80">
    <property type="entry name" value="Kelch-type beta propeller"/>
    <property type="match status" value="2"/>
</dbReference>
<keyword evidence="2" id="KW-0677">Repeat</keyword>
<name>A0A0D9QDG7_PLAFR</name>
<evidence type="ECO:0000256" key="4">
    <source>
        <dbReference type="SAM" id="MobiDB-lite"/>
    </source>
</evidence>
<dbReference type="PANTHER" id="PTHR46093:SF18">
    <property type="entry name" value="FIBRONECTIN TYPE-III DOMAIN-CONTAINING PROTEIN"/>
    <property type="match status" value="1"/>
</dbReference>
<dbReference type="VEuPathDB" id="PlasmoDB:AK88_05351"/>
<dbReference type="OMA" id="YHVYSIM"/>
<reference evidence="5 6" key="1">
    <citation type="submission" date="2014-03" db="EMBL/GenBank/DDBJ databases">
        <title>The Genome Sequence of Plasmodium fragile nilgiri.</title>
        <authorList>
            <consortium name="The Broad Institute Genomics Platform"/>
            <consortium name="The Broad Institute Genome Sequencing Center for Infectious Disease"/>
            <person name="Neafsey D."/>
            <person name="Duraisingh M."/>
            <person name="Young S.K."/>
            <person name="Zeng Q."/>
            <person name="Gargeya S."/>
            <person name="Abouelleil A."/>
            <person name="Alvarado L."/>
            <person name="Chapman S.B."/>
            <person name="Gainer-Dewar J."/>
            <person name="Goldberg J."/>
            <person name="Griggs A."/>
            <person name="Gujja S."/>
            <person name="Hansen M."/>
            <person name="Howarth C."/>
            <person name="Imamovic A."/>
            <person name="Larimer J."/>
            <person name="Pearson M."/>
            <person name="Poon T.W."/>
            <person name="Priest M."/>
            <person name="Roberts A."/>
            <person name="Saif S."/>
            <person name="Shea T."/>
            <person name="Sykes S."/>
            <person name="Wortman J."/>
            <person name="Nusbaum C."/>
            <person name="Birren B."/>
        </authorList>
    </citation>
    <scope>NUCLEOTIDE SEQUENCE [LARGE SCALE GENOMIC DNA]</scope>
    <source>
        <strain evidence="6">nilgiri</strain>
    </source>
</reference>
<keyword evidence="6" id="KW-1185">Reference proteome</keyword>
<gene>
    <name evidence="5" type="ORF">AK88_05351</name>
</gene>
<evidence type="ECO:0008006" key="7">
    <source>
        <dbReference type="Google" id="ProtNLM"/>
    </source>
</evidence>
<dbReference type="InterPro" id="IPR011043">
    <property type="entry name" value="Gal_Oxase/kelch_b-propeller"/>
</dbReference>
<evidence type="ECO:0000256" key="1">
    <source>
        <dbReference type="ARBA" id="ARBA00022441"/>
    </source>
</evidence>
<keyword evidence="3" id="KW-0175">Coiled coil</keyword>
<evidence type="ECO:0000256" key="3">
    <source>
        <dbReference type="SAM" id="Coils"/>
    </source>
</evidence>
<accession>A0A0D9QDG7</accession>
<evidence type="ECO:0000313" key="6">
    <source>
        <dbReference type="Proteomes" id="UP000054561"/>
    </source>
</evidence>
<dbReference type="Proteomes" id="UP000054561">
    <property type="component" value="Unassembled WGS sequence"/>
</dbReference>
<dbReference type="Pfam" id="PF24681">
    <property type="entry name" value="Kelch_KLHDC2_KLHL20_DRC7"/>
    <property type="match status" value="1"/>
</dbReference>
<dbReference type="AlphaFoldDB" id="A0A0D9QDG7"/>
<evidence type="ECO:0000313" key="5">
    <source>
        <dbReference type="EMBL" id="KJP85024.1"/>
    </source>
</evidence>